<evidence type="ECO:0000256" key="1">
    <source>
        <dbReference type="SAM" id="Phobius"/>
    </source>
</evidence>
<keyword evidence="1" id="KW-0472">Membrane</keyword>
<dbReference type="OrthoDB" id="7929308at2"/>
<name>A0A5R9JBE7_9PROT</name>
<comment type="caution">
    <text evidence="2">The sequence shown here is derived from an EMBL/GenBank/DDBJ whole genome shotgun (WGS) entry which is preliminary data.</text>
</comment>
<evidence type="ECO:0000313" key="2">
    <source>
        <dbReference type="EMBL" id="TLU71578.1"/>
    </source>
</evidence>
<feature type="transmembrane region" description="Helical" evidence="1">
    <location>
        <begin position="117"/>
        <end position="141"/>
    </location>
</feature>
<accession>A0A5R9JBE7</accession>
<reference evidence="2 3" key="1">
    <citation type="submission" date="2019-05" db="EMBL/GenBank/DDBJ databases">
        <authorList>
            <person name="Pankratov T."/>
            <person name="Grouzdev D."/>
        </authorList>
    </citation>
    <scope>NUCLEOTIDE SEQUENCE [LARGE SCALE GENOMIC DNA]</scope>
    <source>
        <strain evidence="2 3">KEBCLARHB70R</strain>
    </source>
</reference>
<dbReference type="AlphaFoldDB" id="A0A5R9JBE7"/>
<feature type="transmembrane region" description="Helical" evidence="1">
    <location>
        <begin position="59"/>
        <end position="78"/>
    </location>
</feature>
<gene>
    <name evidence="2" type="ORF">FE263_17030</name>
</gene>
<feature type="transmembrane region" description="Helical" evidence="1">
    <location>
        <begin position="314"/>
        <end position="333"/>
    </location>
</feature>
<feature type="transmembrane region" description="Helical" evidence="1">
    <location>
        <begin position="150"/>
        <end position="169"/>
    </location>
</feature>
<dbReference type="Proteomes" id="UP000305654">
    <property type="component" value="Unassembled WGS sequence"/>
</dbReference>
<feature type="transmembrane region" description="Helical" evidence="1">
    <location>
        <begin position="204"/>
        <end position="223"/>
    </location>
</feature>
<proteinExistence type="predicted"/>
<sequence length="352" mass="39560">MVMNTLVKPLSPAISIRNVAIIYGLTAASCFLVNIVVERMPIGDWGPADISKMFWLDNVTWQLLSLWWLLLSVVSDGWPFTSVADPTRRALATIASSWVVGWFSAKAIYWTGLGADWVFPIIGTIYFLIAFISFAGENWLVTSLPPARKFFILFSLIAFLTYIITNSTIRWIPAWWFPFIEMGLASGLLAYLTRGVRQPGRGVVQIGLLFLVVLAFTVISRWLHVWDFTKAGIGDFWRIGTYTSPYFLLWFMTGCSVSYTLLVQTHNWPFRFVPMPWGGVLSCLACIVVTSAVAWLLSELVGILFASVQEALTYAYMGVNWSFTMALLFGFGVSQPYLWRGQTVPGSWDDVA</sequence>
<organism evidence="2 3">
    <name type="scientific">Lichenicoccus roseus</name>
    <dbReference type="NCBI Taxonomy" id="2683649"/>
    <lineage>
        <taxon>Bacteria</taxon>
        <taxon>Pseudomonadati</taxon>
        <taxon>Pseudomonadota</taxon>
        <taxon>Alphaproteobacteria</taxon>
        <taxon>Acetobacterales</taxon>
        <taxon>Acetobacteraceae</taxon>
        <taxon>Lichenicoccus</taxon>
    </lineage>
</organism>
<feature type="transmembrane region" description="Helical" evidence="1">
    <location>
        <begin position="275"/>
        <end position="308"/>
    </location>
</feature>
<feature type="transmembrane region" description="Helical" evidence="1">
    <location>
        <begin position="90"/>
        <end position="111"/>
    </location>
</feature>
<keyword evidence="3" id="KW-1185">Reference proteome</keyword>
<feature type="transmembrane region" description="Helical" evidence="1">
    <location>
        <begin position="243"/>
        <end position="263"/>
    </location>
</feature>
<dbReference type="EMBL" id="VCDI01000006">
    <property type="protein sequence ID" value="TLU71578.1"/>
    <property type="molecule type" value="Genomic_DNA"/>
</dbReference>
<feature type="transmembrane region" description="Helical" evidence="1">
    <location>
        <begin position="20"/>
        <end position="37"/>
    </location>
</feature>
<feature type="transmembrane region" description="Helical" evidence="1">
    <location>
        <begin position="175"/>
        <end position="192"/>
    </location>
</feature>
<protein>
    <submittedName>
        <fullName evidence="2">Uncharacterized protein</fullName>
    </submittedName>
</protein>
<keyword evidence="1" id="KW-0812">Transmembrane</keyword>
<evidence type="ECO:0000313" key="3">
    <source>
        <dbReference type="Proteomes" id="UP000305654"/>
    </source>
</evidence>
<keyword evidence="1" id="KW-1133">Transmembrane helix</keyword>